<dbReference type="EMBL" id="EU262695">
    <property type="protein sequence ID" value="ABX46325.1"/>
    <property type="molecule type" value="Genomic_RNA"/>
</dbReference>
<accession>B7SCX0</accession>
<reference evidence="1" key="1">
    <citation type="submission" date="2007-11" db="EMBL/GenBank/DDBJ databases">
        <title>Genotypic diversity of six genomic regions of Citrus tristeza virus in Colombia.</title>
        <authorList>
            <person name="Martinez-Salazar N."/>
            <person name="Oliveros-Garay O.A."/>
        </authorList>
    </citation>
    <scope>NUCLEOTIDE SEQUENCE</scope>
    <source>
        <strain evidence="1">Me12</strain>
    </source>
</reference>
<protein>
    <submittedName>
        <fullName evidence="1">Truncated p347</fullName>
    </submittedName>
</protein>
<dbReference type="EMBL" id="EU262693">
    <property type="protein sequence ID" value="ABX46323.1"/>
    <property type="molecule type" value="Genomic_RNA"/>
</dbReference>
<proteinExistence type="predicted"/>
<evidence type="ECO:0000313" key="1">
    <source>
        <dbReference type="EMBL" id="ABX46323.1"/>
    </source>
</evidence>
<organism evidence="1">
    <name type="scientific">Citrus tristeza virus</name>
    <dbReference type="NCBI Taxonomy" id="12162"/>
    <lineage>
        <taxon>Viruses</taxon>
        <taxon>Riboviria</taxon>
        <taxon>Orthornavirae</taxon>
        <taxon>Kitrinoviricota</taxon>
        <taxon>Alsuviricetes</taxon>
        <taxon>Martellivirales</taxon>
        <taxon>Closteroviridae</taxon>
        <taxon>Closterovirus</taxon>
        <taxon>Closterovirus tristezae</taxon>
    </lineage>
</organism>
<dbReference type="InterPro" id="IPR022108">
    <property type="entry name" value="DUF3648"/>
</dbReference>
<name>B7SCX0_9CLOS</name>
<dbReference type="Pfam" id="PF12364">
    <property type="entry name" value="DUF3648"/>
    <property type="match status" value="1"/>
</dbReference>
<sequence length="24" mass="2665">MSKLGASFKSSTFAVRSDYIISRI</sequence>